<reference evidence="7" key="1">
    <citation type="submission" date="2019-09" db="EMBL/GenBank/DDBJ databases">
        <title>Characterisation of the sponge microbiome using genome-centric metagenomics.</title>
        <authorList>
            <person name="Engelberts J.P."/>
            <person name="Robbins S.J."/>
            <person name="De Goeij J.M."/>
            <person name="Aranda M."/>
            <person name="Bell S.C."/>
            <person name="Webster N.S."/>
        </authorList>
    </citation>
    <scope>NUCLEOTIDE SEQUENCE</scope>
    <source>
        <strain evidence="7">SB0661_bin_32</strain>
    </source>
</reference>
<name>A0A6B1D976_9CHLR</name>
<dbReference type="AlphaFoldDB" id="A0A6B1D976"/>
<evidence type="ECO:0000256" key="4">
    <source>
        <dbReference type="SAM" id="Phobius"/>
    </source>
</evidence>
<dbReference type="EMBL" id="VXMH01000074">
    <property type="protein sequence ID" value="MYC96146.1"/>
    <property type="molecule type" value="Genomic_DNA"/>
</dbReference>
<proteinExistence type="predicted"/>
<sequence>MMPLLKIPPRFIRRRPHASRRPRGLSARLLTAAALLLGVLLVLQAYPAFAQGKSLLWERFDVDIIIRKDSSFDVTEHQTIRFTRGTFTYGYRDIPKRHFNSLDGWTLTDASGNSYRYASYGKEPYTFTVTERASRYIIHWYFPPTANQSETFSLGYTVRGGLRYYEGGDQLWWQAIYGDRSFPVQAGRVNVVAPTAIHEWAAYTYRGGAWQDAREIASASLLESGREIAYVIDSSLAPGQAFEVRVEFTPGVVAGEPQPWQTRADAEAAAREAEMRFRARWGPILTLLLGALGLLFLLGGPAALYLLWYRLGRDKPADMVADYLPEPPGDLAPGVVGTLLDEQADMQDIIATLVDLAQRKVVSITEDNTGKSRSARDFIYRYENRKLPVSSFEQHLLDSLFNGRSDVRLSDLKHRFHREVPALKRALYSEVVAQGFFARSPEKVRKQYAVLGIILFVLAGLAGRGLYTMFGGLTGAAALPGIGLAATAFGFLLLSRFMPRKTGRGSQLAAHWQAFKRYLRDIDRYSDLEEQKELWDRWLPYAIAFGLDKQYIRKFEKVKAPAPGWYIPAPTLYKTYRSAYYGTGSPVRSSGSVVVGGLVGGGMPGLASGSPGRGGLDGGMGRSLSAVSGGLGSSLSGLSVGLGTMLTSTSANMTSRPSSTYTGGDGWSRGEYSGGGYSGGSFGGGFSGGGGFG</sequence>
<feature type="transmembrane region" description="Helical" evidence="4">
    <location>
        <begin position="281"/>
        <end position="309"/>
    </location>
</feature>
<evidence type="ECO:0000259" key="5">
    <source>
        <dbReference type="Pfam" id="PF09972"/>
    </source>
</evidence>
<gene>
    <name evidence="7" type="ORF">F4X14_14380</name>
</gene>
<accession>A0A6B1D976</accession>
<keyword evidence="2" id="KW-0238">DNA-binding</keyword>
<feature type="domain" description="DUF2207" evidence="5">
    <location>
        <begin position="58"/>
        <end position="248"/>
    </location>
</feature>
<keyword evidence="3" id="KW-0804">Transcription</keyword>
<evidence type="ECO:0000259" key="6">
    <source>
        <dbReference type="Pfam" id="PF20990"/>
    </source>
</evidence>
<keyword evidence="4" id="KW-1133">Transmembrane helix</keyword>
<keyword evidence="1" id="KW-0805">Transcription regulation</keyword>
<dbReference type="Pfam" id="PF20990">
    <property type="entry name" value="DUF2207_C"/>
    <property type="match status" value="1"/>
</dbReference>
<dbReference type="InterPro" id="IPR048389">
    <property type="entry name" value="YciQ-like_C"/>
</dbReference>
<dbReference type="GO" id="GO:0003700">
    <property type="term" value="F:DNA-binding transcription factor activity"/>
    <property type="evidence" value="ECO:0007669"/>
    <property type="project" value="InterPro"/>
</dbReference>
<evidence type="ECO:0000256" key="3">
    <source>
        <dbReference type="ARBA" id="ARBA00023163"/>
    </source>
</evidence>
<feature type="transmembrane region" description="Helical" evidence="4">
    <location>
        <begin position="473"/>
        <end position="494"/>
    </location>
</feature>
<feature type="transmembrane region" description="Helical" evidence="4">
    <location>
        <begin position="448"/>
        <end position="467"/>
    </location>
</feature>
<dbReference type="InterPro" id="IPR018702">
    <property type="entry name" value="DUF2207"/>
</dbReference>
<dbReference type="GO" id="GO:0003677">
    <property type="term" value="F:DNA binding"/>
    <property type="evidence" value="ECO:0007669"/>
    <property type="project" value="UniProtKB-KW"/>
</dbReference>
<dbReference type="InterPro" id="IPR001289">
    <property type="entry name" value="NFYA"/>
</dbReference>
<comment type="caution">
    <text evidence="7">The sequence shown here is derived from an EMBL/GenBank/DDBJ whole genome shotgun (WGS) entry which is preliminary data.</text>
</comment>
<protein>
    <submittedName>
        <fullName evidence="7">DUF2207 domain-containing protein</fullName>
    </submittedName>
</protein>
<organism evidence="7">
    <name type="scientific">Caldilineaceae bacterium SB0661_bin_32</name>
    <dbReference type="NCBI Taxonomy" id="2605255"/>
    <lineage>
        <taxon>Bacteria</taxon>
        <taxon>Bacillati</taxon>
        <taxon>Chloroflexota</taxon>
        <taxon>Caldilineae</taxon>
        <taxon>Caldilineales</taxon>
        <taxon>Caldilineaceae</taxon>
    </lineage>
</organism>
<keyword evidence="4" id="KW-0812">Transmembrane</keyword>
<evidence type="ECO:0000256" key="2">
    <source>
        <dbReference type="ARBA" id="ARBA00023125"/>
    </source>
</evidence>
<keyword evidence="4" id="KW-0472">Membrane</keyword>
<dbReference type="PROSITE" id="PS51152">
    <property type="entry name" value="NFYA_HAP2_2"/>
    <property type="match status" value="1"/>
</dbReference>
<evidence type="ECO:0000313" key="7">
    <source>
        <dbReference type="EMBL" id="MYC96146.1"/>
    </source>
</evidence>
<dbReference type="Pfam" id="PF09972">
    <property type="entry name" value="DUF2207"/>
    <property type="match status" value="1"/>
</dbReference>
<feature type="domain" description="Predicted membrane protein YciQ-like C-terminal" evidence="6">
    <location>
        <begin position="321"/>
        <end position="555"/>
    </location>
</feature>
<evidence type="ECO:0000256" key="1">
    <source>
        <dbReference type="ARBA" id="ARBA00023015"/>
    </source>
</evidence>